<sequence length="655" mass="74203">MRHEEPSYGLFSFFTSSKKSISDRPRSALAMVHESITGSVAKFVEKRIRRQRRYSDLLRRQFSELSYFLLFHLLLDRRVQTQELQMTVLLLVYLITLWLVYLKLKNNTLCLSFSRSNRNTSPMTSRRCSSALQMLPEVDNISEAEKEHIQNILEKAESRTPFMIKIPMKKQISSRTESTNSRVSSEGIDEEVEIEDQRKKAIEEPIMEVPSRAVTPRNNLRVIPPPIAISHPTPPHSAKTDTGSRHSSGSSAHSQFGFNTPSISGFKIFFDKAKTATETLVKEIKDEVYLPEQDKEKIETTKVETEPSGELTSEELEHIRKVNEMAQFDEPNQPVAPVQERRKSSVVSGIKNIFGVGKPEEPELTEHEKDHIRRMSLLADKLNEEFEVVDEQLKPKTPKGFGLKSFFGKATQSVMQATDTVMKNVQQHQQKQSLGGLTQEELDQIANAAESAQQEAIKEVTQEELDHIARIAAMAAEDFKYPKQSMEPVLSKAEKDHIARIAAMAAEDFEEPLRTPQPKIILPSPIALEKAELTQEEQDHIAMIAAMAAEDSTSPYPLDRTQMIPHSREPEITEEEREHIARIAAMAAEDFKSSIPVEQSVQVSSEPVLTEEEQRHIERVAAMAADDFHASTFFSSKPPQLSEPELTAEERSHIE</sequence>
<feature type="non-terminal residue" evidence="2">
    <location>
        <position position="655"/>
    </location>
</feature>
<feature type="compositionally biased region" description="Pro residues" evidence="1">
    <location>
        <begin position="225"/>
        <end position="235"/>
    </location>
</feature>
<evidence type="ECO:0000313" key="3">
    <source>
        <dbReference type="Proteomes" id="UP000008281"/>
    </source>
</evidence>
<protein>
    <submittedName>
        <fullName evidence="2">Uncharacterized protein</fullName>
    </submittedName>
</protein>
<dbReference type="EMBL" id="DS270098">
    <property type="protein sequence ID" value="EFO91185.1"/>
    <property type="molecule type" value="Genomic_DNA"/>
</dbReference>
<dbReference type="InParanoid" id="E3NT26"/>
<feature type="region of interest" description="Disordered" evidence="1">
    <location>
        <begin position="631"/>
        <end position="655"/>
    </location>
</feature>
<evidence type="ECO:0000256" key="1">
    <source>
        <dbReference type="SAM" id="MobiDB-lite"/>
    </source>
</evidence>
<feature type="region of interest" description="Disordered" evidence="1">
    <location>
        <begin position="225"/>
        <end position="257"/>
    </location>
</feature>
<dbReference type="OrthoDB" id="5856039at2759"/>
<dbReference type="AlphaFoldDB" id="E3NT26"/>
<evidence type="ECO:0000313" key="2">
    <source>
        <dbReference type="EMBL" id="EFO91185.1"/>
    </source>
</evidence>
<feature type="region of interest" description="Disordered" evidence="1">
    <location>
        <begin position="169"/>
        <end position="194"/>
    </location>
</feature>
<accession>E3NT26</accession>
<feature type="compositionally biased region" description="Polar residues" evidence="1">
    <location>
        <begin position="171"/>
        <end position="184"/>
    </location>
</feature>
<proteinExistence type="predicted"/>
<reference evidence="2" key="1">
    <citation type="submission" date="2007-07" db="EMBL/GenBank/DDBJ databases">
        <title>PCAP assembly of the Caenorhabditis remanei genome.</title>
        <authorList>
            <consortium name="The Caenorhabditis remanei Sequencing Consortium"/>
            <person name="Wilson R.K."/>
        </authorList>
    </citation>
    <scope>NUCLEOTIDE SEQUENCE [LARGE SCALE GENOMIC DNA]</scope>
    <source>
        <strain evidence="2">PB4641</strain>
    </source>
</reference>
<dbReference type="Proteomes" id="UP000008281">
    <property type="component" value="Unassembled WGS sequence"/>
</dbReference>
<organism evidence="3">
    <name type="scientific">Caenorhabditis remanei</name>
    <name type="common">Caenorhabditis vulgaris</name>
    <dbReference type="NCBI Taxonomy" id="31234"/>
    <lineage>
        <taxon>Eukaryota</taxon>
        <taxon>Metazoa</taxon>
        <taxon>Ecdysozoa</taxon>
        <taxon>Nematoda</taxon>
        <taxon>Chromadorea</taxon>
        <taxon>Rhabditida</taxon>
        <taxon>Rhabditina</taxon>
        <taxon>Rhabditomorpha</taxon>
        <taxon>Rhabditoidea</taxon>
        <taxon>Rhabditidae</taxon>
        <taxon>Peloderinae</taxon>
        <taxon>Caenorhabditis</taxon>
    </lineage>
</organism>
<feature type="compositionally biased region" description="Low complexity" evidence="1">
    <location>
        <begin position="245"/>
        <end position="254"/>
    </location>
</feature>
<keyword evidence="3" id="KW-1185">Reference proteome</keyword>
<dbReference type="HOGENOM" id="CLU_418971_0_0_1"/>
<gene>
    <name evidence="2" type="ORF">CRE_10763</name>
</gene>
<name>E3NT26_CAERE</name>
<dbReference type="eggNOG" id="KOG1181">
    <property type="taxonomic scope" value="Eukaryota"/>
</dbReference>
<dbReference type="STRING" id="31234.E3NT26"/>